<comment type="caution">
    <text evidence="9">The sequence shown here is derived from an EMBL/GenBank/DDBJ whole genome shotgun (WGS) entry which is preliminary data.</text>
</comment>
<keyword evidence="4" id="KW-0391">Immunity</keyword>
<proteinExistence type="inferred from homology"/>
<dbReference type="InterPro" id="IPR015894">
    <property type="entry name" value="Guanylate-bd_N"/>
</dbReference>
<evidence type="ECO:0000256" key="6">
    <source>
        <dbReference type="PROSITE-ProRule" id="PRU01052"/>
    </source>
</evidence>
<evidence type="ECO:0000256" key="2">
    <source>
        <dbReference type="ARBA" id="ARBA00022741"/>
    </source>
</evidence>
<evidence type="ECO:0000313" key="10">
    <source>
        <dbReference type="Proteomes" id="UP000823561"/>
    </source>
</evidence>
<dbReference type="PROSITE" id="PS51715">
    <property type="entry name" value="G_GB1_RHD3"/>
    <property type="match status" value="1"/>
</dbReference>
<feature type="region of interest" description="Disordered" evidence="7">
    <location>
        <begin position="502"/>
        <end position="553"/>
    </location>
</feature>
<dbReference type="Gene3D" id="3.40.50.300">
    <property type="entry name" value="P-loop containing nucleotide triphosphate hydrolases"/>
    <property type="match status" value="1"/>
</dbReference>
<reference evidence="9" key="1">
    <citation type="submission" date="2020-10" db="EMBL/GenBank/DDBJ databases">
        <title>Chromosome-scale genome assembly of the Allis shad, Alosa alosa.</title>
        <authorList>
            <person name="Margot Z."/>
            <person name="Christophe K."/>
            <person name="Cabau C."/>
            <person name="Louis A."/>
            <person name="Berthelot C."/>
            <person name="Parey E."/>
            <person name="Roest Crollius H."/>
            <person name="Montfort J."/>
            <person name="Robinson-Rechavi M."/>
            <person name="Bucao C."/>
            <person name="Bouchez O."/>
            <person name="Gislard M."/>
            <person name="Lluch J."/>
            <person name="Milhes M."/>
            <person name="Lampietro C."/>
            <person name="Lopez Roques C."/>
            <person name="Donnadieu C."/>
            <person name="Braasch I."/>
            <person name="Desvignes T."/>
            <person name="Postlethwait J."/>
            <person name="Bobe J."/>
            <person name="Guiguen Y."/>
        </authorList>
    </citation>
    <scope>NUCLEOTIDE SEQUENCE</scope>
    <source>
        <strain evidence="9">M-15738</strain>
        <tissue evidence="9">Blood</tissue>
    </source>
</reference>
<evidence type="ECO:0000256" key="1">
    <source>
        <dbReference type="ARBA" id="ARBA00022588"/>
    </source>
</evidence>
<dbReference type="CDD" id="cd01851">
    <property type="entry name" value="GBP"/>
    <property type="match status" value="1"/>
</dbReference>
<feature type="region of interest" description="Disordered" evidence="7">
    <location>
        <begin position="659"/>
        <end position="678"/>
    </location>
</feature>
<dbReference type="FunFam" id="3.40.50.300:FF:002830">
    <property type="entry name" value="Guanylate-binding protein 2"/>
    <property type="match status" value="1"/>
</dbReference>
<feature type="compositionally biased region" description="Basic and acidic residues" evidence="7">
    <location>
        <begin position="502"/>
        <end position="533"/>
    </location>
</feature>
<dbReference type="Pfam" id="PF02263">
    <property type="entry name" value="GBP"/>
    <property type="match status" value="1"/>
</dbReference>
<dbReference type="GO" id="GO:0005525">
    <property type="term" value="F:GTP binding"/>
    <property type="evidence" value="ECO:0007669"/>
    <property type="project" value="UniProtKB-KW"/>
</dbReference>
<dbReference type="PANTHER" id="PTHR10751">
    <property type="entry name" value="GUANYLATE BINDING PROTEIN"/>
    <property type="match status" value="1"/>
</dbReference>
<keyword evidence="1" id="KW-0399">Innate immunity</keyword>
<keyword evidence="2" id="KW-0547">Nucleotide-binding</keyword>
<dbReference type="Proteomes" id="UP000823561">
    <property type="component" value="Chromosome 3"/>
</dbReference>
<dbReference type="SUPFAM" id="SSF48340">
    <property type="entry name" value="Interferon-induced guanylate-binding protein 1 (GBP1), C-terminal domain"/>
    <property type="match status" value="1"/>
</dbReference>
<evidence type="ECO:0000256" key="5">
    <source>
        <dbReference type="ARBA" id="ARBA00023134"/>
    </source>
</evidence>
<keyword evidence="3" id="KW-0378">Hydrolase</keyword>
<dbReference type="InterPro" id="IPR030386">
    <property type="entry name" value="G_GB1_RHD3_dom"/>
</dbReference>
<dbReference type="CDD" id="cd16269">
    <property type="entry name" value="GBP_C"/>
    <property type="match status" value="1"/>
</dbReference>
<evidence type="ECO:0000256" key="3">
    <source>
        <dbReference type="ARBA" id="ARBA00022801"/>
    </source>
</evidence>
<dbReference type="InterPro" id="IPR036543">
    <property type="entry name" value="Guanylate-bd_C_sf"/>
</dbReference>
<dbReference type="GO" id="GO:0045087">
    <property type="term" value="P:innate immune response"/>
    <property type="evidence" value="ECO:0007669"/>
    <property type="project" value="UniProtKB-KW"/>
</dbReference>
<protein>
    <recommendedName>
        <fullName evidence="8">GB1/RHD3-type G domain-containing protein</fullName>
    </recommendedName>
</protein>
<dbReference type="EMBL" id="JADWDJ010000003">
    <property type="protein sequence ID" value="KAG5282810.1"/>
    <property type="molecule type" value="Genomic_DNA"/>
</dbReference>
<keyword evidence="10" id="KW-1185">Reference proteome</keyword>
<dbReference type="Gene3D" id="1.20.1000.10">
    <property type="entry name" value="Guanylate-binding protein, C-terminal domain"/>
    <property type="match status" value="1"/>
</dbReference>
<accession>A0AAV6H6L9</accession>
<dbReference type="InterPro" id="IPR003191">
    <property type="entry name" value="Guanylate-bd/ATL_C"/>
</dbReference>
<dbReference type="Pfam" id="PF02841">
    <property type="entry name" value="GBP_C"/>
    <property type="match status" value="1"/>
</dbReference>
<dbReference type="SUPFAM" id="SSF52540">
    <property type="entry name" value="P-loop containing nucleoside triphosphate hydrolases"/>
    <property type="match status" value="1"/>
</dbReference>
<evidence type="ECO:0000259" key="8">
    <source>
        <dbReference type="PROSITE" id="PS51715"/>
    </source>
</evidence>
<sequence length="944" mass="106277">MSVCVCVHSRARAWSAATVSMQAPVCLVDNGPDGHMRVQQEALQILEQIQQPVVVVAVVGLYRTGKSYLMNRLAGKHTGFALGSTIESKTKGIWMWCVPHPSKPGHTLVLLDTEGLGDVEKGDEKHDTWIFCLAVLLSSSLVYNSMGTIDNTALEKLQYVTELTEHIKVKSSGYDQTTELMRVFPSFVWTVRDFTLDLILNDKPITADQYLENALKLKPGHSAKILRHNQVRQGLRDFFAERRCFVFERPADTKNMRRMEELTDADLDSDFVEAAKQFCSHIFSSAKPKTMRGGLGVTGRMLGSLAETYVKAIRSGQVPCLDSAVESLALIQNGRAVTEALEFYEKEMERWVRLPTETQEALSEIHAAAEKQAVSIFISGSFNDQEHKHQLEFMRSMQERYKDWCGRNVQESRRVCERLLLRLCARLDRILREGALMRPGGYRAFSVALQEVTKIYRTEKCKGLMSEEVLRKCLREKEVSGKIILQADRLISAAQKDIKEGRRRAEEEARRVRSQEEERQRQKQHQRDEERSFRQNLEQLEEKMERERRRAQEERERVINAKLQEQRELLEQGYKERAESLGKEVAALHEEAEREAPRGQQLKTFSSIINTLGTAALVFMPGIGKVLGRRLKELRTTPACNNTDFACYSSRKVRRRCARKAEEGKARRPGQASGQPNFAQPYHPFSWQMYDHWTTKWITSTAEISERTPLCLSADSVKRTLAAINTRKATGPDNIPGRWLKDCAGSLKDVFTDIFNTSLKQAIVPSCFKAATIIPVPKKTAPSCFNDYRPVALTPIIMKCFGGLSCHISKPFSPPGPLPVCIQSQAVYRGCNLLCPPPSPHPPGKKETHMLEVDHLTRVVQGQQPPAERPARPKRLLLTSGGHTQHLPLTIGGAVVERASSTKFLGVHISEDLSWTTNTASLAKSSAPVLPCGNSGEQVLHQPS</sequence>
<comment type="similarity">
    <text evidence="6">Belongs to the TRAFAC class dynamin-like GTPase superfamily. GB1/RHD3 GTPase family.</text>
</comment>
<dbReference type="GO" id="GO:0003924">
    <property type="term" value="F:GTPase activity"/>
    <property type="evidence" value="ECO:0007669"/>
    <property type="project" value="InterPro"/>
</dbReference>
<feature type="compositionally biased region" description="Basic and acidic residues" evidence="7">
    <location>
        <begin position="540"/>
        <end position="553"/>
    </location>
</feature>
<dbReference type="InterPro" id="IPR037684">
    <property type="entry name" value="GBP_C"/>
</dbReference>
<dbReference type="AlphaFoldDB" id="A0AAV6H6L9"/>
<evidence type="ECO:0000256" key="4">
    <source>
        <dbReference type="ARBA" id="ARBA00022859"/>
    </source>
</evidence>
<keyword evidence="5" id="KW-0342">GTP-binding</keyword>
<dbReference type="InterPro" id="IPR027417">
    <property type="entry name" value="P-loop_NTPase"/>
</dbReference>
<name>A0AAV6H6L9_9TELE</name>
<feature type="domain" description="GB1/RHD3-type G" evidence="8">
    <location>
        <begin position="50"/>
        <end position="287"/>
    </location>
</feature>
<gene>
    <name evidence="9" type="ORF">AALO_G00034870</name>
</gene>
<organism evidence="9 10">
    <name type="scientific">Alosa alosa</name>
    <name type="common">allis shad</name>
    <dbReference type="NCBI Taxonomy" id="278164"/>
    <lineage>
        <taxon>Eukaryota</taxon>
        <taxon>Metazoa</taxon>
        <taxon>Chordata</taxon>
        <taxon>Craniata</taxon>
        <taxon>Vertebrata</taxon>
        <taxon>Euteleostomi</taxon>
        <taxon>Actinopterygii</taxon>
        <taxon>Neopterygii</taxon>
        <taxon>Teleostei</taxon>
        <taxon>Clupei</taxon>
        <taxon>Clupeiformes</taxon>
        <taxon>Clupeoidei</taxon>
        <taxon>Clupeidae</taxon>
        <taxon>Alosa</taxon>
    </lineage>
</organism>
<evidence type="ECO:0000256" key="7">
    <source>
        <dbReference type="SAM" id="MobiDB-lite"/>
    </source>
</evidence>
<evidence type="ECO:0000313" key="9">
    <source>
        <dbReference type="EMBL" id="KAG5282810.1"/>
    </source>
</evidence>